<dbReference type="GO" id="GO:0003677">
    <property type="term" value="F:DNA binding"/>
    <property type="evidence" value="ECO:0007669"/>
    <property type="project" value="UniProtKB-KW"/>
</dbReference>
<dbReference type="EnsemblMetazoa" id="AAEL026917-RA">
    <property type="protein sequence ID" value="AAEL026917-PA"/>
    <property type="gene ID" value="AAEL026917"/>
</dbReference>
<dbReference type="InterPro" id="IPR012337">
    <property type="entry name" value="RNaseH-like_sf"/>
</dbReference>
<evidence type="ECO:0000256" key="3">
    <source>
        <dbReference type="ARBA" id="ARBA00022771"/>
    </source>
</evidence>
<dbReference type="GO" id="GO:0008270">
    <property type="term" value="F:zinc ion binding"/>
    <property type="evidence" value="ECO:0007669"/>
    <property type="project" value="UniProtKB-KW"/>
</dbReference>
<keyword evidence="5" id="KW-0805">Transcription regulation</keyword>
<reference evidence="10 11" key="1">
    <citation type="submission" date="2017-06" db="EMBL/GenBank/DDBJ databases">
        <title>Aedes aegypti genome working group (AGWG) sequencing and assembly.</title>
        <authorList>
            <consortium name="Aedes aegypti Genome Working Group (AGWG)"/>
            <person name="Matthews B.J."/>
        </authorList>
    </citation>
    <scope>NUCLEOTIDE SEQUENCE [LARGE SCALE GENOMIC DNA]</scope>
    <source>
        <strain evidence="10 11">LVP_AGWG</strain>
    </source>
</reference>
<dbReference type="GO" id="GO:0046983">
    <property type="term" value="F:protein dimerization activity"/>
    <property type="evidence" value="ECO:0007669"/>
    <property type="project" value="InterPro"/>
</dbReference>
<proteinExistence type="predicted"/>
<dbReference type="InterPro" id="IPR008906">
    <property type="entry name" value="HATC_C_dom"/>
</dbReference>
<evidence type="ECO:0000256" key="5">
    <source>
        <dbReference type="ARBA" id="ARBA00023015"/>
    </source>
</evidence>
<evidence type="ECO:0000256" key="2">
    <source>
        <dbReference type="ARBA" id="ARBA00022723"/>
    </source>
</evidence>
<keyword evidence="7" id="KW-0804">Transcription</keyword>
<dbReference type="PROSITE" id="PS50808">
    <property type="entry name" value="ZF_BED"/>
    <property type="match status" value="1"/>
</dbReference>
<evidence type="ECO:0000313" key="10">
    <source>
        <dbReference type="EnsemblMetazoa" id="AAEL026917-PA"/>
    </source>
</evidence>
<dbReference type="GO" id="GO:0005634">
    <property type="term" value="C:nucleus"/>
    <property type="evidence" value="ECO:0007669"/>
    <property type="project" value="UniProtKB-SubCell"/>
</dbReference>
<gene>
    <name evidence="10" type="primary">110676965</name>
</gene>
<dbReference type="PANTHER" id="PTHR46481">
    <property type="entry name" value="ZINC FINGER BED DOMAIN-CONTAINING PROTEIN 4"/>
    <property type="match status" value="1"/>
</dbReference>
<keyword evidence="11" id="KW-1185">Reference proteome</keyword>
<evidence type="ECO:0000256" key="9">
    <source>
        <dbReference type="SAM" id="MobiDB-lite"/>
    </source>
</evidence>
<dbReference type="Proteomes" id="UP000008820">
    <property type="component" value="Chromosome 2"/>
</dbReference>
<dbReference type="AlphaFoldDB" id="A0A6I8U4U8"/>
<dbReference type="SUPFAM" id="SSF57667">
    <property type="entry name" value="beta-beta-alpha zinc fingers"/>
    <property type="match status" value="1"/>
</dbReference>
<accession>A0A6I8U4U8</accession>
<dbReference type="Pfam" id="PF05699">
    <property type="entry name" value="Dimer_Tnp_hAT"/>
    <property type="match status" value="1"/>
</dbReference>
<dbReference type="FunCoup" id="A0A6I8U4U8">
    <property type="interactions" value="911"/>
</dbReference>
<name>A0A6I8U4U8_AEDAE</name>
<keyword evidence="3" id="KW-0863">Zinc-finger</keyword>
<dbReference type="PANTHER" id="PTHR46481:SF10">
    <property type="entry name" value="ZINC FINGER BED DOMAIN-CONTAINING PROTEIN 39"/>
    <property type="match status" value="1"/>
</dbReference>
<dbReference type="InterPro" id="IPR052035">
    <property type="entry name" value="ZnF_BED_domain_contain"/>
</dbReference>
<keyword evidence="4" id="KW-0862">Zinc</keyword>
<dbReference type="InterPro" id="IPR003656">
    <property type="entry name" value="Znf_BED"/>
</dbReference>
<keyword evidence="8" id="KW-0539">Nucleus</keyword>
<dbReference type="InterPro" id="IPR036236">
    <property type="entry name" value="Znf_C2H2_sf"/>
</dbReference>
<dbReference type="SUPFAM" id="SSF53098">
    <property type="entry name" value="Ribonuclease H-like"/>
    <property type="match status" value="1"/>
</dbReference>
<evidence type="ECO:0000256" key="4">
    <source>
        <dbReference type="ARBA" id="ARBA00022833"/>
    </source>
</evidence>
<protein>
    <submittedName>
        <fullName evidence="10">Uncharacterized protein</fullName>
    </submittedName>
</protein>
<evidence type="ECO:0000256" key="7">
    <source>
        <dbReference type="ARBA" id="ARBA00023163"/>
    </source>
</evidence>
<comment type="subcellular location">
    <subcellularLocation>
        <location evidence="1">Nucleus</location>
    </subcellularLocation>
</comment>
<sequence>MAATGLSDDPVMEPLVCSPLSDEDGTDEDVLPPPKRKEFIIRSSTSNSDAEDDEQTCATTLGKSCTTPHSSAKKGSTSKCTQLVRYSGTPTRKTLNRLLWENFARTDPKHVECRHCKAFLKTTDASTTPLHAHLRNKHKIKYSEYLAAKHKQDVAKVDNENAIRTAIVDRERTALQKINSKPKLINQNIRDALSQCKVPAKYAQNSQAQLKADMDITIFLVTTNQPFSLVEEPGFKRFVESMDPRIIVKNKSTYTRSKCPQLLENVKQAVEKILQNDLPFCDGIAFTSDTWTSRSNDPFQSLTLHYVSKEFELKKFTVDCKSFRGRHTSEAIAKLCDEMINSIPGINSSAMKYATTDSGANMLKAMSIANEITDNLKCFDHILNTCVTKALEQNSLREVVGQCKNLATLTHRSSLSQQKIQRSCDENEPKVTYRKIIQPVCTRWNSLHACMDSILAMKSPLLSIKATENGTDLANAIPDECGFKKLEQIIKPLDEIRRASEMLSAEDKPTIHLVLCYMVTLSNLQAKYGYLGKESLELCRSFTDHLNPRVPNKGKNEYIYCAANLLHPRFKGSVMKLDNDQFTFEGTKNRLLREYSLQYGAPTENSISTQDQLTPSESTSGWSELEKLTKEFEAVDNVETTKQSDVQKEMKIFLESTVRADHVEVDVLQWWKKNERVFPCLAKCARRILGIPATSAPSERVFSCSGNIMTSQRHQLASKNLEMLVYIKQNFDKVYIPKWKFDEVGTSKCSLNYA</sequence>
<evidence type="ECO:0000256" key="1">
    <source>
        <dbReference type="ARBA" id="ARBA00004123"/>
    </source>
</evidence>
<organism evidence="10 11">
    <name type="scientific">Aedes aegypti</name>
    <name type="common">Yellowfever mosquito</name>
    <name type="synonym">Culex aegypti</name>
    <dbReference type="NCBI Taxonomy" id="7159"/>
    <lineage>
        <taxon>Eukaryota</taxon>
        <taxon>Metazoa</taxon>
        <taxon>Ecdysozoa</taxon>
        <taxon>Arthropoda</taxon>
        <taxon>Hexapoda</taxon>
        <taxon>Insecta</taxon>
        <taxon>Pterygota</taxon>
        <taxon>Neoptera</taxon>
        <taxon>Endopterygota</taxon>
        <taxon>Diptera</taxon>
        <taxon>Nematocera</taxon>
        <taxon>Culicoidea</taxon>
        <taxon>Culicidae</taxon>
        <taxon>Culicinae</taxon>
        <taxon>Aedini</taxon>
        <taxon>Aedes</taxon>
        <taxon>Stegomyia</taxon>
    </lineage>
</organism>
<dbReference type="OrthoDB" id="7765161at2759"/>
<evidence type="ECO:0000256" key="8">
    <source>
        <dbReference type="ARBA" id="ARBA00023242"/>
    </source>
</evidence>
<feature type="region of interest" description="Disordered" evidence="9">
    <location>
        <begin position="1"/>
        <end position="55"/>
    </location>
</feature>
<dbReference type="GO" id="GO:0009791">
    <property type="term" value="P:post-embryonic development"/>
    <property type="evidence" value="ECO:0007669"/>
    <property type="project" value="UniProtKB-ARBA"/>
</dbReference>
<keyword evidence="6" id="KW-0238">DNA-binding</keyword>
<feature type="compositionally biased region" description="Acidic residues" evidence="9">
    <location>
        <begin position="21"/>
        <end position="30"/>
    </location>
</feature>
<evidence type="ECO:0000313" key="11">
    <source>
        <dbReference type="Proteomes" id="UP000008820"/>
    </source>
</evidence>
<evidence type="ECO:0000256" key="6">
    <source>
        <dbReference type="ARBA" id="ARBA00023125"/>
    </source>
</evidence>
<dbReference type="InParanoid" id="A0A6I8U4U8"/>
<keyword evidence="2" id="KW-0479">Metal-binding</keyword>
<reference evidence="10" key="2">
    <citation type="submission" date="2020-05" db="UniProtKB">
        <authorList>
            <consortium name="EnsemblMetazoa"/>
        </authorList>
    </citation>
    <scope>IDENTIFICATION</scope>
    <source>
        <strain evidence="10">LVP_AGWG</strain>
    </source>
</reference>